<name>A0A0F9G898_9ZZZZ</name>
<proteinExistence type="predicted"/>
<reference evidence="1" key="1">
    <citation type="journal article" date="2015" name="Nature">
        <title>Complex archaea that bridge the gap between prokaryotes and eukaryotes.</title>
        <authorList>
            <person name="Spang A."/>
            <person name="Saw J.H."/>
            <person name="Jorgensen S.L."/>
            <person name="Zaremba-Niedzwiedzka K."/>
            <person name="Martijn J."/>
            <person name="Lind A.E."/>
            <person name="van Eijk R."/>
            <person name="Schleper C."/>
            <person name="Guy L."/>
            <person name="Ettema T.J."/>
        </authorList>
    </citation>
    <scope>NUCLEOTIDE SEQUENCE</scope>
</reference>
<organism evidence="1">
    <name type="scientific">marine sediment metagenome</name>
    <dbReference type="NCBI Taxonomy" id="412755"/>
    <lineage>
        <taxon>unclassified sequences</taxon>
        <taxon>metagenomes</taxon>
        <taxon>ecological metagenomes</taxon>
    </lineage>
</organism>
<gene>
    <name evidence="1" type="ORF">LCGC14_1859450</name>
</gene>
<comment type="caution">
    <text evidence="1">The sequence shown here is derived from an EMBL/GenBank/DDBJ whole genome shotgun (WGS) entry which is preliminary data.</text>
</comment>
<protein>
    <submittedName>
        <fullName evidence="1">Uncharacterized protein</fullName>
    </submittedName>
</protein>
<sequence>MKRRGCPCVYCGVDMEEVDADNGTAYLHKDAEDCEVMQGLLPECEEMLISKFAYARMVSGDFGLRSTITFDR</sequence>
<dbReference type="EMBL" id="LAZR01018796">
    <property type="protein sequence ID" value="KKL94953.1"/>
    <property type="molecule type" value="Genomic_DNA"/>
</dbReference>
<evidence type="ECO:0000313" key="1">
    <source>
        <dbReference type="EMBL" id="KKL94953.1"/>
    </source>
</evidence>
<dbReference type="AlphaFoldDB" id="A0A0F9G898"/>
<accession>A0A0F9G898</accession>